<dbReference type="Proteomes" id="UP000887565">
    <property type="component" value="Unplaced"/>
</dbReference>
<dbReference type="WBParaSite" id="nRc.2.0.1.t44739-RA">
    <property type="protein sequence ID" value="nRc.2.0.1.t44739-RA"/>
    <property type="gene ID" value="nRc.2.0.1.g44739"/>
</dbReference>
<evidence type="ECO:0000313" key="2">
    <source>
        <dbReference type="WBParaSite" id="nRc.2.0.1.t44739-RA"/>
    </source>
</evidence>
<name>A0A915L0N2_ROMCU</name>
<protein>
    <submittedName>
        <fullName evidence="2">Uncharacterized protein</fullName>
    </submittedName>
</protein>
<accession>A0A915L0N2</accession>
<keyword evidence="1" id="KW-1185">Reference proteome</keyword>
<organism evidence="1 2">
    <name type="scientific">Romanomermis culicivorax</name>
    <name type="common">Nematode worm</name>
    <dbReference type="NCBI Taxonomy" id="13658"/>
    <lineage>
        <taxon>Eukaryota</taxon>
        <taxon>Metazoa</taxon>
        <taxon>Ecdysozoa</taxon>
        <taxon>Nematoda</taxon>
        <taxon>Enoplea</taxon>
        <taxon>Dorylaimia</taxon>
        <taxon>Mermithida</taxon>
        <taxon>Mermithoidea</taxon>
        <taxon>Mermithidae</taxon>
        <taxon>Romanomermis</taxon>
    </lineage>
</organism>
<reference evidence="2" key="1">
    <citation type="submission" date="2022-11" db="UniProtKB">
        <authorList>
            <consortium name="WormBaseParasite"/>
        </authorList>
    </citation>
    <scope>IDENTIFICATION</scope>
</reference>
<sequence>SINEKPINVDYSKEKIIWQRLYPESLYTRKFMIDMGDYLGISEHRGMFDKGYLPQWSEEVS</sequence>
<proteinExistence type="predicted"/>
<dbReference type="AlphaFoldDB" id="A0A915L0N2"/>
<evidence type="ECO:0000313" key="1">
    <source>
        <dbReference type="Proteomes" id="UP000887565"/>
    </source>
</evidence>